<dbReference type="AlphaFoldDB" id="A0A0F9YVT7"/>
<dbReference type="NCBIfam" id="NF038315">
    <property type="entry name" value="HxsD_rel"/>
    <property type="match status" value="1"/>
</dbReference>
<name>A0A0F9YVT7_9BACT</name>
<gene>
    <name evidence="1" type="ORF">UR23_C0027G0002</name>
</gene>
<sequence>MTINFNKSIYPLKAIKKTVQAYKDLAKFKIIEKGGYFITELIDIKKDVESVIKDEFCNYVLSQVKQ</sequence>
<evidence type="ECO:0000313" key="1">
    <source>
        <dbReference type="EMBL" id="KKP35523.1"/>
    </source>
</evidence>
<dbReference type="InterPro" id="IPR049918">
    <property type="entry name" value="HxsD-rel"/>
</dbReference>
<protein>
    <submittedName>
        <fullName evidence="1">Uncharacterized protein</fullName>
    </submittedName>
</protein>
<proteinExistence type="predicted"/>
<comment type="caution">
    <text evidence="1">The sequence shown here is derived from an EMBL/GenBank/DDBJ whole genome shotgun (WGS) entry which is preliminary data.</text>
</comment>
<organism evidence="1 2">
    <name type="scientific">Candidatus Roizmanbacteria bacterium GW2011_GWA2_32_13</name>
    <dbReference type="NCBI Taxonomy" id="1618475"/>
    <lineage>
        <taxon>Bacteria</taxon>
        <taxon>Candidatus Roizmaniibacteriota</taxon>
    </lineage>
</organism>
<dbReference type="Proteomes" id="UP000034349">
    <property type="component" value="Unassembled WGS sequence"/>
</dbReference>
<dbReference type="EMBL" id="LBOK01000027">
    <property type="protein sequence ID" value="KKP35523.1"/>
    <property type="molecule type" value="Genomic_DNA"/>
</dbReference>
<evidence type="ECO:0000313" key="2">
    <source>
        <dbReference type="Proteomes" id="UP000034349"/>
    </source>
</evidence>
<accession>A0A0F9YVT7</accession>
<reference evidence="1 2" key="1">
    <citation type="journal article" date="2015" name="Nature">
        <title>rRNA introns, odd ribosomes, and small enigmatic genomes across a large radiation of phyla.</title>
        <authorList>
            <person name="Brown C.T."/>
            <person name="Hug L.A."/>
            <person name="Thomas B.C."/>
            <person name="Sharon I."/>
            <person name="Castelle C.J."/>
            <person name="Singh A."/>
            <person name="Wilkins M.J."/>
            <person name="Williams K.H."/>
            <person name="Banfield J.F."/>
        </authorList>
    </citation>
    <scope>NUCLEOTIDE SEQUENCE [LARGE SCALE GENOMIC DNA]</scope>
</reference>